<organism evidence="2">
    <name type="scientific">Micrurus spixii</name>
    <name type="common">Amazon coral snake</name>
    <dbReference type="NCBI Taxonomy" id="129469"/>
    <lineage>
        <taxon>Eukaryota</taxon>
        <taxon>Metazoa</taxon>
        <taxon>Chordata</taxon>
        <taxon>Craniata</taxon>
        <taxon>Vertebrata</taxon>
        <taxon>Euteleostomi</taxon>
        <taxon>Lepidosauria</taxon>
        <taxon>Squamata</taxon>
        <taxon>Bifurcata</taxon>
        <taxon>Unidentata</taxon>
        <taxon>Episquamata</taxon>
        <taxon>Toxicofera</taxon>
        <taxon>Serpentes</taxon>
        <taxon>Colubroidea</taxon>
        <taxon>Elapidae</taxon>
        <taxon>Elapinae</taxon>
        <taxon>Micrurus</taxon>
    </lineage>
</organism>
<proteinExistence type="predicted"/>
<feature type="compositionally biased region" description="Basic and acidic residues" evidence="1">
    <location>
        <begin position="30"/>
        <end position="39"/>
    </location>
</feature>
<accession>A0A2D4LHV4</accession>
<feature type="compositionally biased region" description="Basic residues" evidence="1">
    <location>
        <begin position="13"/>
        <end position="29"/>
    </location>
</feature>
<dbReference type="GO" id="GO:0003729">
    <property type="term" value="F:mRNA binding"/>
    <property type="evidence" value="ECO:0007669"/>
    <property type="project" value="TreeGrafter"/>
</dbReference>
<feature type="compositionally biased region" description="Basic residues" evidence="1">
    <location>
        <begin position="86"/>
        <end position="108"/>
    </location>
</feature>
<evidence type="ECO:0000256" key="1">
    <source>
        <dbReference type="SAM" id="MobiDB-lite"/>
    </source>
</evidence>
<reference evidence="2" key="1">
    <citation type="submission" date="2017-07" db="EMBL/GenBank/DDBJ databases">
        <authorList>
            <person name="Mikheyev A."/>
            <person name="Grau M."/>
        </authorList>
    </citation>
    <scope>NUCLEOTIDE SEQUENCE</scope>
    <source>
        <tissue evidence="2">Venom_gland</tissue>
    </source>
</reference>
<sequence>MPKTGLQAVMKGPLKKKPSPEKRKSRSPRKPIDSLRDSRSLSYSPAERRQISPPPAQPPSAPRDRRRDRSRDRSLQRNRQSISRSPGRKRRRKSPSPRAPRRRTSRSP</sequence>
<evidence type="ECO:0000313" key="2">
    <source>
        <dbReference type="EMBL" id="LAB20520.1"/>
    </source>
</evidence>
<feature type="region of interest" description="Disordered" evidence="1">
    <location>
        <begin position="1"/>
        <end position="108"/>
    </location>
</feature>
<dbReference type="EMBL" id="IACM01013990">
    <property type="protein sequence ID" value="LAB20520.1"/>
    <property type="molecule type" value="Transcribed_RNA"/>
</dbReference>
<protein>
    <submittedName>
        <fullName evidence="2">Uncharacterized protein</fullName>
    </submittedName>
</protein>
<name>A0A2D4LHV4_9SAUR</name>
<feature type="compositionally biased region" description="Basic and acidic residues" evidence="1">
    <location>
        <begin position="62"/>
        <end position="75"/>
    </location>
</feature>
<feature type="compositionally biased region" description="Pro residues" evidence="1">
    <location>
        <begin position="52"/>
        <end position="61"/>
    </location>
</feature>
<dbReference type="AlphaFoldDB" id="A0A2D4LHV4"/>
<dbReference type="PANTHER" id="PTHR34755:SF3">
    <property type="entry name" value="SERINE_ARGININE REPETITIVE MATRIX PROTEIN 2"/>
    <property type="match status" value="1"/>
</dbReference>
<dbReference type="InterPro" id="IPR052109">
    <property type="entry name" value="SRRM_Domain-Containing"/>
</dbReference>
<dbReference type="PANTHER" id="PTHR34755">
    <property type="entry name" value="SERINE/ARGININE REPETITIVE MATRIX PROTEIN 3-RELATED"/>
    <property type="match status" value="1"/>
</dbReference>
<reference evidence="2" key="2">
    <citation type="submission" date="2017-11" db="EMBL/GenBank/DDBJ databases">
        <title>Coralsnake Venomics: Analyses of Venom Gland Transcriptomes and Proteomes of Six Brazilian Taxa.</title>
        <authorList>
            <person name="Aird S.D."/>
            <person name="Jorge da Silva N."/>
            <person name="Qiu L."/>
            <person name="Villar-Briones A."/>
            <person name="Aparecida-Saddi V."/>
            <person name="Campos-Telles M.P."/>
            <person name="Grau M."/>
            <person name="Mikheyev A.S."/>
        </authorList>
    </citation>
    <scope>NUCLEOTIDE SEQUENCE</scope>
    <source>
        <tissue evidence="2">Venom_gland</tissue>
    </source>
</reference>